<sequence length="82" mass="8604">MNTDEEKKEKAVGWLTSLLTGWGIKESWAQYIAAAIVGAVAAVLVMAQGSCTATASQGADGSWTYSGEVVAPVIRELDGEEK</sequence>
<name>A0A9D2AGV4_9BACT</name>
<evidence type="ECO:0000313" key="2">
    <source>
        <dbReference type="EMBL" id="HIX19462.1"/>
    </source>
</evidence>
<keyword evidence="1" id="KW-0812">Transmembrane</keyword>
<dbReference type="Proteomes" id="UP000823964">
    <property type="component" value="Unassembled WGS sequence"/>
</dbReference>
<proteinExistence type="predicted"/>
<keyword evidence="1" id="KW-0472">Membrane</keyword>
<gene>
    <name evidence="2" type="ORF">H9862_02530</name>
</gene>
<dbReference type="AlphaFoldDB" id="A0A9D2AGV4"/>
<organism evidence="2 3">
    <name type="scientific">Candidatus Akkermansia intestinigallinarum</name>
    <dbReference type="NCBI Taxonomy" id="2838431"/>
    <lineage>
        <taxon>Bacteria</taxon>
        <taxon>Pseudomonadati</taxon>
        <taxon>Verrucomicrobiota</taxon>
        <taxon>Verrucomicrobiia</taxon>
        <taxon>Verrucomicrobiales</taxon>
        <taxon>Akkermansiaceae</taxon>
        <taxon>Akkermansia</taxon>
    </lineage>
</organism>
<evidence type="ECO:0000256" key="1">
    <source>
        <dbReference type="SAM" id="Phobius"/>
    </source>
</evidence>
<comment type="caution">
    <text evidence="2">The sequence shown here is derived from an EMBL/GenBank/DDBJ whole genome shotgun (WGS) entry which is preliminary data.</text>
</comment>
<reference evidence="2" key="1">
    <citation type="journal article" date="2021" name="PeerJ">
        <title>Extensive microbial diversity within the chicken gut microbiome revealed by metagenomics and culture.</title>
        <authorList>
            <person name="Gilroy R."/>
            <person name="Ravi A."/>
            <person name="Getino M."/>
            <person name="Pursley I."/>
            <person name="Horton D.L."/>
            <person name="Alikhan N.F."/>
            <person name="Baker D."/>
            <person name="Gharbi K."/>
            <person name="Hall N."/>
            <person name="Watson M."/>
            <person name="Adriaenssens E.M."/>
            <person name="Foster-Nyarko E."/>
            <person name="Jarju S."/>
            <person name="Secka A."/>
            <person name="Antonio M."/>
            <person name="Oren A."/>
            <person name="Chaudhuri R.R."/>
            <person name="La Ragione R."/>
            <person name="Hildebrand F."/>
            <person name="Pallen M.J."/>
        </authorList>
    </citation>
    <scope>NUCLEOTIDE SEQUENCE</scope>
    <source>
        <strain evidence="2">14975</strain>
    </source>
</reference>
<feature type="transmembrane region" description="Helical" evidence="1">
    <location>
        <begin position="28"/>
        <end position="47"/>
    </location>
</feature>
<evidence type="ECO:0000313" key="3">
    <source>
        <dbReference type="Proteomes" id="UP000823964"/>
    </source>
</evidence>
<accession>A0A9D2AGV4</accession>
<protein>
    <submittedName>
        <fullName evidence="2">Uncharacterized protein</fullName>
    </submittedName>
</protein>
<keyword evidence="1" id="KW-1133">Transmembrane helix</keyword>
<reference evidence="2" key="2">
    <citation type="submission" date="2021-04" db="EMBL/GenBank/DDBJ databases">
        <authorList>
            <person name="Gilroy R."/>
        </authorList>
    </citation>
    <scope>NUCLEOTIDE SEQUENCE</scope>
    <source>
        <strain evidence="2">14975</strain>
    </source>
</reference>
<dbReference type="EMBL" id="DXFQ01000040">
    <property type="protein sequence ID" value="HIX19462.1"/>
    <property type="molecule type" value="Genomic_DNA"/>
</dbReference>